<dbReference type="InterPro" id="IPR024079">
    <property type="entry name" value="MetalloPept_cat_dom_sf"/>
</dbReference>
<feature type="signal peptide" evidence="1">
    <location>
        <begin position="1"/>
        <end position="20"/>
    </location>
</feature>
<comment type="caution">
    <text evidence="2">The sequence shown here is derived from an EMBL/GenBank/DDBJ whole genome shotgun (WGS) entry which is preliminary data.</text>
</comment>
<protein>
    <submittedName>
        <fullName evidence="2">Uncharacterized protein</fullName>
    </submittedName>
</protein>
<evidence type="ECO:0000313" key="3">
    <source>
        <dbReference type="Proteomes" id="UP000034182"/>
    </source>
</evidence>
<proteinExistence type="predicted"/>
<keyword evidence="1" id="KW-0732">Signal</keyword>
<name>A0A0G2HAQ6_9PEZI</name>
<organism evidence="2 3">
    <name type="scientific">Diplodia seriata</name>
    <dbReference type="NCBI Taxonomy" id="420778"/>
    <lineage>
        <taxon>Eukaryota</taxon>
        <taxon>Fungi</taxon>
        <taxon>Dikarya</taxon>
        <taxon>Ascomycota</taxon>
        <taxon>Pezizomycotina</taxon>
        <taxon>Dothideomycetes</taxon>
        <taxon>Dothideomycetes incertae sedis</taxon>
        <taxon>Botryosphaeriales</taxon>
        <taxon>Botryosphaeriaceae</taxon>
        <taxon>Diplodia</taxon>
    </lineage>
</organism>
<sequence length="304" mass="34398">MTFLKSLVFGGLSLLQLTHAVPFHFPSSTNCTNTTHLEARNLFQLDDGHLSTGIEKRKLFNVDQITDEDRKQQLTQGLKDAVEIAKVTLDKMGKDRHADKIQAWFGEGDGYFEIVEQVFKNFVGENHDHEGADVLGDVIVHVDDYNNDLGAPFCSIVKPDPDRPEGKRGTAYYKKKDGKPGMHFCDKYYERQNAEAYLDNKCAGIPTKMDTDHIGRAFQGANVLHEFMHYPKVGKEATGVQITDIAYGAWNCYNAKNNADLQAQMAEKGLKLIHNADTYVYYAMQIYLEHVCDRKFEFPDSSDN</sequence>
<feature type="chain" id="PRO_5002544781" evidence="1">
    <location>
        <begin position="21"/>
        <end position="304"/>
    </location>
</feature>
<dbReference type="Gene3D" id="3.40.390.10">
    <property type="entry name" value="Collagenase (Catalytic Domain)"/>
    <property type="match status" value="1"/>
</dbReference>
<dbReference type="AlphaFoldDB" id="A0A0G2HAQ6"/>
<reference evidence="2 3" key="2">
    <citation type="submission" date="2015-05" db="EMBL/GenBank/DDBJ databases">
        <title>Distinctive expansion of gene families associated with plant cell wall degradation and secondary metabolism in the genomes of grapevine trunk pathogens.</title>
        <authorList>
            <person name="Lawrence D.P."/>
            <person name="Travadon R."/>
            <person name="Rolshausen P.E."/>
            <person name="Baumgartner K."/>
        </authorList>
    </citation>
    <scope>NUCLEOTIDE SEQUENCE [LARGE SCALE GENOMIC DNA]</scope>
    <source>
        <strain evidence="2">DS831</strain>
    </source>
</reference>
<dbReference type="SUPFAM" id="SSF55486">
    <property type="entry name" value="Metalloproteases ('zincins'), catalytic domain"/>
    <property type="match status" value="1"/>
</dbReference>
<evidence type="ECO:0000313" key="2">
    <source>
        <dbReference type="EMBL" id="KKY25675.1"/>
    </source>
</evidence>
<reference evidence="2 3" key="1">
    <citation type="submission" date="2015-03" db="EMBL/GenBank/DDBJ databases">
        <authorList>
            <person name="Morales-Cruz A."/>
            <person name="Amrine K.C."/>
            <person name="Cantu D."/>
        </authorList>
    </citation>
    <scope>NUCLEOTIDE SEQUENCE [LARGE SCALE GENOMIC DNA]</scope>
    <source>
        <strain evidence="2">DS831</strain>
    </source>
</reference>
<evidence type="ECO:0000256" key="1">
    <source>
        <dbReference type="SAM" id="SignalP"/>
    </source>
</evidence>
<accession>A0A0G2HAQ6</accession>
<dbReference type="EMBL" id="LAQI01000036">
    <property type="protein sequence ID" value="KKY25675.1"/>
    <property type="molecule type" value="Genomic_DNA"/>
</dbReference>
<gene>
    <name evidence="2" type="ORF">UCDDS831_g02018</name>
</gene>
<dbReference type="Proteomes" id="UP000034182">
    <property type="component" value="Unassembled WGS sequence"/>
</dbReference>
<dbReference type="GO" id="GO:0008237">
    <property type="term" value="F:metallopeptidase activity"/>
    <property type="evidence" value="ECO:0007669"/>
    <property type="project" value="InterPro"/>
</dbReference>